<evidence type="ECO:0000259" key="4">
    <source>
        <dbReference type="Pfam" id="PF18998"/>
    </source>
</evidence>
<dbReference type="InterPro" id="IPR038765">
    <property type="entry name" value="Papain-like_cys_pep_sf"/>
</dbReference>
<evidence type="ECO:0000259" key="3">
    <source>
        <dbReference type="Pfam" id="PF04473"/>
    </source>
</evidence>
<dbReference type="Pfam" id="PF18998">
    <property type="entry name" value="Flg_new_2"/>
    <property type="match status" value="1"/>
</dbReference>
<evidence type="ECO:0000256" key="1">
    <source>
        <dbReference type="ARBA" id="ARBA00007458"/>
    </source>
</evidence>
<evidence type="ECO:0000313" key="5">
    <source>
        <dbReference type="EMBL" id="AIZ56872.1"/>
    </source>
</evidence>
<feature type="domain" description="Transglutaminase-like" evidence="3">
    <location>
        <begin position="274"/>
        <end position="376"/>
    </location>
</feature>
<keyword evidence="2" id="KW-0472">Membrane</keyword>
<dbReference type="Gene3D" id="2.60.40.4270">
    <property type="entry name" value="Listeria-Bacteroides repeat domain"/>
    <property type="match status" value="1"/>
</dbReference>
<dbReference type="InterPro" id="IPR044060">
    <property type="entry name" value="Bacterial_rp_domain"/>
</dbReference>
<reference evidence="5 6" key="1">
    <citation type="journal article" date="2014" name="Appl. Environ. Microbiol.">
        <title>Comparative Genome Analysis of 'Candidatus Methanoplasma termitum' Indicates a New Mode of Energy Metabolism in the Seventh Order of Methanogens.</title>
        <authorList>
            <person name="Lang K."/>
            <person name="Schuldes J."/>
            <person name="Klingl A."/>
            <person name="Poehlein A."/>
            <person name="Daniel R."/>
            <person name="Brune A."/>
        </authorList>
    </citation>
    <scope>NUCLEOTIDE SEQUENCE [LARGE SCALE GENOMIC DNA]</scope>
    <source>
        <strain evidence="6">Mpt1</strain>
    </source>
</reference>
<evidence type="ECO:0000313" key="6">
    <source>
        <dbReference type="Proteomes" id="UP000030787"/>
    </source>
</evidence>
<gene>
    <name evidence="5" type="ORF">Mpt1_c09990</name>
</gene>
<evidence type="ECO:0008006" key="7">
    <source>
        <dbReference type="Google" id="ProtNLM"/>
    </source>
</evidence>
<dbReference type="Pfam" id="PF04473">
    <property type="entry name" value="DUF553"/>
    <property type="match status" value="1"/>
</dbReference>
<dbReference type="SUPFAM" id="SSF54001">
    <property type="entry name" value="Cysteine proteinases"/>
    <property type="match status" value="1"/>
</dbReference>
<evidence type="ECO:0000256" key="2">
    <source>
        <dbReference type="SAM" id="Phobius"/>
    </source>
</evidence>
<dbReference type="Proteomes" id="UP000030787">
    <property type="component" value="Chromosome"/>
</dbReference>
<name>A0A0A7LEW5_9ARCH</name>
<proteinExistence type="inferred from homology"/>
<dbReference type="AlphaFoldDB" id="A0A0A7LEW5"/>
<dbReference type="InterPro" id="IPR010319">
    <property type="entry name" value="Transglutaminase-like_Cys_pept"/>
</dbReference>
<protein>
    <recommendedName>
        <fullName evidence="7">Transglutaminase-like superfamily protein</fullName>
    </recommendedName>
</protein>
<comment type="similarity">
    <text evidence="1">Belongs to the UPF0252 family.</text>
</comment>
<dbReference type="InterPro" id="IPR042229">
    <property type="entry name" value="Listeria/Bacterioides_rpt_sf"/>
</dbReference>
<dbReference type="PANTHER" id="PTHR39327:SF1">
    <property type="entry name" value="BLR5470 PROTEIN"/>
    <property type="match status" value="1"/>
</dbReference>
<dbReference type="OrthoDB" id="110514at2157"/>
<organism evidence="5 6">
    <name type="scientific">Candidatus Methanoplasma termitum</name>
    <dbReference type="NCBI Taxonomy" id="1577791"/>
    <lineage>
        <taxon>Archaea</taxon>
        <taxon>Methanobacteriati</taxon>
        <taxon>Thermoplasmatota</taxon>
        <taxon>Thermoplasmata</taxon>
        <taxon>Methanomassiliicoccales</taxon>
        <taxon>Methanomassiliicoccaceae</taxon>
        <taxon>Candidatus Methanoplasma</taxon>
    </lineage>
</organism>
<dbReference type="STRING" id="1577791.Mpt1_c09990"/>
<keyword evidence="2" id="KW-0812">Transmembrane</keyword>
<feature type="transmembrane region" description="Helical" evidence="2">
    <location>
        <begin position="7"/>
        <end position="25"/>
    </location>
</feature>
<sequence length="423" mass="47072">MSGKRKAAIAFIIIVAIGAAGYLYIHSDYYGDAGPHDITVKINYPDAGILSTTFGHVEHGDLFSVTVEPNNNGYTFVGWFEGNTKRSTLKTYVFLPKSDTTLTAWFSLDHDASFTATPDVANYPSTVTVTSYRNVEISQRSWVVTDEFTGMELLNTATDGGGDSSFSLSIDTASLLSITQSITYTDGETSTYTSLKVVDDLIMKHFEWRFREDSLYSPITDIFSINNGSIKWDVQLSQTWYNNALNSPLPRDGTIADDKMGNFVTSDDPVIKQMAYELSMFTSKMNDIDRVNCVLKFVQQCFPYQYDIDGKGVIDYYKLPAETLWEGKGDCEDHAFLFASLIKAMGYDVVLYGVEFYDQNNVLISEHMAAGVAVPGGTGYFTTIDGVNYYYCEATFETSVTWYNDANVGYLPTGYVVVKTFAV</sequence>
<dbReference type="PANTHER" id="PTHR39327">
    <property type="match status" value="1"/>
</dbReference>
<keyword evidence="6" id="KW-1185">Reference proteome</keyword>
<keyword evidence="2" id="KW-1133">Transmembrane helix</keyword>
<dbReference type="InterPro" id="IPR007562">
    <property type="entry name" value="Transglutaminase-like_domain"/>
</dbReference>
<dbReference type="EMBL" id="CP010070">
    <property type="protein sequence ID" value="AIZ56872.1"/>
    <property type="molecule type" value="Genomic_DNA"/>
</dbReference>
<dbReference type="GeneID" id="41521399"/>
<dbReference type="RefSeq" id="WP_048112751.1">
    <property type="nucleotide sequence ID" value="NZ_CP010070.1"/>
</dbReference>
<dbReference type="HOGENOM" id="CLU_648298_0_0_2"/>
<accession>A0A0A7LEW5</accession>
<feature type="domain" description="Bacterial repeat" evidence="4">
    <location>
        <begin position="39"/>
        <end position="108"/>
    </location>
</feature>
<dbReference type="KEGG" id="mear:Mpt1_c09990"/>
<dbReference type="Gene3D" id="3.10.620.30">
    <property type="match status" value="1"/>
</dbReference>